<evidence type="ECO:0008006" key="5">
    <source>
        <dbReference type="Google" id="ProtNLM"/>
    </source>
</evidence>
<dbReference type="RefSeq" id="WP_099261698.1">
    <property type="nucleotide sequence ID" value="NZ_NIZW01000012.1"/>
</dbReference>
<reference evidence="3 4" key="1">
    <citation type="submission" date="2017-06" db="EMBL/GenBank/DDBJ databases">
        <title>Description of Rhodopirellula bahusiensis sp. nov.</title>
        <authorList>
            <person name="Kizina J."/>
            <person name="Harder J."/>
        </authorList>
    </citation>
    <scope>NUCLEOTIDE SEQUENCE [LARGE SCALE GENOMIC DNA]</scope>
    <source>
        <strain evidence="3 4">SWK21</strain>
    </source>
</reference>
<dbReference type="PROSITE" id="PS51257">
    <property type="entry name" value="PROKAR_LIPOPROTEIN"/>
    <property type="match status" value="1"/>
</dbReference>
<dbReference type="Proteomes" id="UP000225740">
    <property type="component" value="Unassembled WGS sequence"/>
</dbReference>
<protein>
    <recommendedName>
        <fullName evidence="5">Secreted protein</fullName>
    </recommendedName>
</protein>
<accession>A0A2G1W569</accession>
<comment type="caution">
    <text evidence="3">The sequence shown here is derived from an EMBL/GenBank/DDBJ whole genome shotgun (WGS) entry which is preliminary data.</text>
</comment>
<dbReference type="AlphaFoldDB" id="A0A2G1W569"/>
<name>A0A2G1W569_9BACT</name>
<feature type="region of interest" description="Disordered" evidence="1">
    <location>
        <begin position="48"/>
        <end position="73"/>
    </location>
</feature>
<evidence type="ECO:0000256" key="1">
    <source>
        <dbReference type="SAM" id="MobiDB-lite"/>
    </source>
</evidence>
<keyword evidence="2" id="KW-0732">Signal</keyword>
<proteinExistence type="predicted"/>
<sequence>MSQRFTRKLLLNFAVPGLLLAFSSAVGCEQSNAPGPAANEIEQYLQDNPDHVADPNDSMVDESAEFEAGRVSE</sequence>
<evidence type="ECO:0000313" key="4">
    <source>
        <dbReference type="Proteomes" id="UP000225740"/>
    </source>
</evidence>
<organism evidence="3 4">
    <name type="scientific">Rhodopirellula bahusiensis</name>
    <dbReference type="NCBI Taxonomy" id="2014065"/>
    <lineage>
        <taxon>Bacteria</taxon>
        <taxon>Pseudomonadati</taxon>
        <taxon>Planctomycetota</taxon>
        <taxon>Planctomycetia</taxon>
        <taxon>Pirellulales</taxon>
        <taxon>Pirellulaceae</taxon>
        <taxon>Rhodopirellula</taxon>
    </lineage>
</organism>
<dbReference type="GeneID" id="90609605"/>
<feature type="signal peptide" evidence="2">
    <location>
        <begin position="1"/>
        <end position="27"/>
    </location>
</feature>
<gene>
    <name evidence="3" type="ORF">CEE69_16210</name>
</gene>
<evidence type="ECO:0000313" key="3">
    <source>
        <dbReference type="EMBL" id="PHQ34188.1"/>
    </source>
</evidence>
<dbReference type="EMBL" id="NIZW01000012">
    <property type="protein sequence ID" value="PHQ34188.1"/>
    <property type="molecule type" value="Genomic_DNA"/>
</dbReference>
<evidence type="ECO:0000256" key="2">
    <source>
        <dbReference type="SAM" id="SignalP"/>
    </source>
</evidence>
<keyword evidence="4" id="KW-1185">Reference proteome</keyword>
<feature type="chain" id="PRO_5013666247" description="Secreted protein" evidence="2">
    <location>
        <begin position="28"/>
        <end position="73"/>
    </location>
</feature>